<dbReference type="GO" id="GO:0008146">
    <property type="term" value="F:sulfotransferase activity"/>
    <property type="evidence" value="ECO:0007669"/>
    <property type="project" value="InterPro"/>
</dbReference>
<dbReference type="InterPro" id="IPR027417">
    <property type="entry name" value="P-loop_NTPase"/>
</dbReference>
<gene>
    <name evidence="4" type="ORF">DFQ59_11160</name>
</gene>
<sequence>MDSKFAYHCWRRDVSNFAMLKYRDYQGFMVSMQNSGTQWLKHMMSNALALKYDVPPPKYVQNELSNELIGHPKHKRIHPHLPRIASSHSIPHILLGSPLLHRWLRFPRYVVLVRDIRAALVSHYEKRKEKYGIPFSEYLRGDPSGKRFQVDIWWYLHFMNRWGAVQAALPGEVLVVRYEELRRDTEAGLREVFRHFGIDMPDGIIAAAVAESSKEKMAKKVKQDHWHQGVVRMDERDPLTWFGEEDIRFFTATLEENARYTLGYSYWSD</sequence>
<dbReference type="PANTHER" id="PTHR11783">
    <property type="entry name" value="SULFOTRANSFERASE SULT"/>
    <property type="match status" value="1"/>
</dbReference>
<keyword evidence="5" id="KW-1185">Reference proteome</keyword>
<dbReference type="Gene3D" id="3.40.50.300">
    <property type="entry name" value="P-loop containing nucleotide triphosphate hydrolases"/>
    <property type="match status" value="1"/>
</dbReference>
<accession>A0A369C058</accession>
<dbReference type="InterPro" id="IPR000863">
    <property type="entry name" value="Sulfotransferase_dom"/>
</dbReference>
<dbReference type="Pfam" id="PF00685">
    <property type="entry name" value="Sulfotransfer_1"/>
    <property type="match status" value="1"/>
</dbReference>
<dbReference type="Proteomes" id="UP000252707">
    <property type="component" value="Unassembled WGS sequence"/>
</dbReference>
<dbReference type="OrthoDB" id="3399180at2"/>
<name>A0A369C058_9GAMM</name>
<organism evidence="4 5">
    <name type="scientific">Thioalbus denitrificans</name>
    <dbReference type="NCBI Taxonomy" id="547122"/>
    <lineage>
        <taxon>Bacteria</taxon>
        <taxon>Pseudomonadati</taxon>
        <taxon>Pseudomonadota</taxon>
        <taxon>Gammaproteobacteria</taxon>
        <taxon>Chromatiales</taxon>
        <taxon>Ectothiorhodospiraceae</taxon>
        <taxon>Thioalbus</taxon>
    </lineage>
</organism>
<evidence type="ECO:0000313" key="5">
    <source>
        <dbReference type="Proteomes" id="UP000252707"/>
    </source>
</evidence>
<evidence type="ECO:0000259" key="3">
    <source>
        <dbReference type="Pfam" id="PF00685"/>
    </source>
</evidence>
<evidence type="ECO:0000256" key="1">
    <source>
        <dbReference type="ARBA" id="ARBA00005771"/>
    </source>
</evidence>
<evidence type="ECO:0000256" key="2">
    <source>
        <dbReference type="ARBA" id="ARBA00022679"/>
    </source>
</evidence>
<proteinExistence type="inferred from homology"/>
<dbReference type="EMBL" id="QPJY01000011">
    <property type="protein sequence ID" value="RCX26186.1"/>
    <property type="molecule type" value="Genomic_DNA"/>
</dbReference>
<keyword evidence="2 4" id="KW-0808">Transferase</keyword>
<protein>
    <submittedName>
        <fullName evidence="4">Sulfotransferase domain-containing protein</fullName>
    </submittedName>
</protein>
<reference evidence="4 5" key="1">
    <citation type="submission" date="2018-07" db="EMBL/GenBank/DDBJ databases">
        <title>Genomic Encyclopedia of Type Strains, Phase IV (KMG-IV): sequencing the most valuable type-strain genomes for metagenomic binning, comparative biology and taxonomic classification.</title>
        <authorList>
            <person name="Goeker M."/>
        </authorList>
    </citation>
    <scope>NUCLEOTIDE SEQUENCE [LARGE SCALE GENOMIC DNA]</scope>
    <source>
        <strain evidence="4 5">DSM 26407</strain>
    </source>
</reference>
<evidence type="ECO:0000313" key="4">
    <source>
        <dbReference type="EMBL" id="RCX26186.1"/>
    </source>
</evidence>
<feature type="domain" description="Sulfotransferase" evidence="3">
    <location>
        <begin position="28"/>
        <end position="221"/>
    </location>
</feature>
<dbReference type="AlphaFoldDB" id="A0A369C058"/>
<dbReference type="RefSeq" id="WP_114280868.1">
    <property type="nucleotide sequence ID" value="NZ_QPJY01000011.1"/>
</dbReference>
<comment type="similarity">
    <text evidence="1">Belongs to the sulfotransferase 1 family.</text>
</comment>
<comment type="caution">
    <text evidence="4">The sequence shown here is derived from an EMBL/GenBank/DDBJ whole genome shotgun (WGS) entry which is preliminary data.</text>
</comment>
<dbReference type="SUPFAM" id="SSF52540">
    <property type="entry name" value="P-loop containing nucleoside triphosphate hydrolases"/>
    <property type="match status" value="1"/>
</dbReference>